<gene>
    <name evidence="3" type="primary">Necator_chrIV.g17017</name>
    <name evidence="3" type="ORF">RB195_003719</name>
</gene>
<keyword evidence="1" id="KW-0472">Membrane</keyword>
<protein>
    <recommendedName>
        <fullName evidence="2">7TM GPCR serpentine receptor class x (Srx) domain-containing protein</fullName>
    </recommendedName>
</protein>
<dbReference type="Proteomes" id="UP001303046">
    <property type="component" value="Unassembled WGS sequence"/>
</dbReference>
<organism evidence="3 4">
    <name type="scientific">Necator americanus</name>
    <name type="common">Human hookworm</name>
    <dbReference type="NCBI Taxonomy" id="51031"/>
    <lineage>
        <taxon>Eukaryota</taxon>
        <taxon>Metazoa</taxon>
        <taxon>Ecdysozoa</taxon>
        <taxon>Nematoda</taxon>
        <taxon>Chromadorea</taxon>
        <taxon>Rhabditida</taxon>
        <taxon>Rhabditina</taxon>
        <taxon>Rhabditomorpha</taxon>
        <taxon>Strongyloidea</taxon>
        <taxon>Ancylostomatidae</taxon>
        <taxon>Bunostominae</taxon>
        <taxon>Necator</taxon>
    </lineage>
</organism>
<dbReference type="PANTHER" id="PTHR23017:SF3">
    <property type="entry name" value="G-PROTEIN COUPLED RECEPTORS FAMILY 1 PROFILE DOMAIN-CONTAINING PROTEIN"/>
    <property type="match status" value="1"/>
</dbReference>
<accession>A0ABR1DPU9</accession>
<keyword evidence="1" id="KW-1133">Transmembrane helix</keyword>
<evidence type="ECO:0000313" key="4">
    <source>
        <dbReference type="Proteomes" id="UP001303046"/>
    </source>
</evidence>
<dbReference type="InterPro" id="IPR019430">
    <property type="entry name" value="7TM_GPCR_serpentine_rcpt_Srx"/>
</dbReference>
<feature type="transmembrane region" description="Helical" evidence="1">
    <location>
        <begin position="93"/>
        <end position="115"/>
    </location>
</feature>
<dbReference type="PANTHER" id="PTHR23017">
    <property type="entry name" value="SERPENTINE RECEPTOR, CLASS X"/>
    <property type="match status" value="1"/>
</dbReference>
<comment type="caution">
    <text evidence="3">The sequence shown here is derived from an EMBL/GenBank/DDBJ whole genome shotgun (WGS) entry which is preliminary data.</text>
</comment>
<evidence type="ECO:0000313" key="3">
    <source>
        <dbReference type="EMBL" id="KAK6752462.1"/>
    </source>
</evidence>
<feature type="transmembrane region" description="Helical" evidence="1">
    <location>
        <begin position="66"/>
        <end position="87"/>
    </location>
</feature>
<sequence>MCHVTLVPQRKEDLGRIRDSSEQNEVVFSFREHVIMAVVIALKLSKSASWSRRDLHRREIRLFIQSFADSLTYCLMLVSFHIIAPIVPPGVSIVFATTIAWQLAHAGGGVILVVFNNEIRRNFLRKWKSSSLVVTIVGTNMRSNPSLF</sequence>
<evidence type="ECO:0000256" key="1">
    <source>
        <dbReference type="SAM" id="Phobius"/>
    </source>
</evidence>
<dbReference type="Pfam" id="PF10328">
    <property type="entry name" value="7TM_GPCR_Srx"/>
    <property type="match status" value="1"/>
</dbReference>
<feature type="domain" description="7TM GPCR serpentine receptor class x (Srx)" evidence="2">
    <location>
        <begin position="38"/>
        <end position="116"/>
    </location>
</feature>
<proteinExistence type="predicted"/>
<evidence type="ECO:0000259" key="2">
    <source>
        <dbReference type="Pfam" id="PF10328"/>
    </source>
</evidence>
<reference evidence="3 4" key="1">
    <citation type="submission" date="2023-08" db="EMBL/GenBank/DDBJ databases">
        <title>A Necator americanus chromosomal reference genome.</title>
        <authorList>
            <person name="Ilik V."/>
            <person name="Petrzelkova K.J."/>
            <person name="Pardy F."/>
            <person name="Fuh T."/>
            <person name="Niatou-Singa F.S."/>
            <person name="Gouil Q."/>
            <person name="Baker L."/>
            <person name="Ritchie M.E."/>
            <person name="Jex A.R."/>
            <person name="Gazzola D."/>
            <person name="Li H."/>
            <person name="Toshio Fujiwara R."/>
            <person name="Zhan B."/>
            <person name="Aroian R.V."/>
            <person name="Pafco B."/>
            <person name="Schwarz E.M."/>
        </authorList>
    </citation>
    <scope>NUCLEOTIDE SEQUENCE [LARGE SCALE GENOMIC DNA]</scope>
    <source>
        <strain evidence="3 4">Aroian</strain>
        <tissue evidence="3">Whole animal</tissue>
    </source>
</reference>
<keyword evidence="1" id="KW-0812">Transmembrane</keyword>
<dbReference type="EMBL" id="JAVFWL010000004">
    <property type="protein sequence ID" value="KAK6752462.1"/>
    <property type="molecule type" value="Genomic_DNA"/>
</dbReference>
<keyword evidence="4" id="KW-1185">Reference proteome</keyword>
<name>A0ABR1DPU9_NECAM</name>